<dbReference type="Gene3D" id="1.10.10.10">
    <property type="entry name" value="Winged helix-like DNA-binding domain superfamily/Winged helix DNA-binding domain"/>
    <property type="match status" value="1"/>
</dbReference>
<evidence type="ECO:0000256" key="1">
    <source>
        <dbReference type="ARBA" id="ARBA00004123"/>
    </source>
</evidence>
<feature type="compositionally biased region" description="Gly residues" evidence="6">
    <location>
        <begin position="1"/>
        <end position="10"/>
    </location>
</feature>
<proteinExistence type="predicted"/>
<dbReference type="InterPro" id="IPR036291">
    <property type="entry name" value="NAD(P)-bd_dom_sf"/>
</dbReference>
<dbReference type="GO" id="GO:0000981">
    <property type="term" value="F:DNA-binding transcription factor activity, RNA polymerase II-specific"/>
    <property type="evidence" value="ECO:0007669"/>
    <property type="project" value="TreeGrafter"/>
</dbReference>
<feature type="domain" description="RFX-type winged-helix" evidence="7">
    <location>
        <begin position="482"/>
        <end position="557"/>
    </location>
</feature>
<dbReference type="SUPFAM" id="SSF51735">
    <property type="entry name" value="NAD(P)-binding Rossmann-fold domains"/>
    <property type="match status" value="1"/>
</dbReference>
<evidence type="ECO:0000259" key="7">
    <source>
        <dbReference type="PROSITE" id="PS51526"/>
    </source>
</evidence>
<dbReference type="Proteomes" id="UP000719412">
    <property type="component" value="Unassembled WGS sequence"/>
</dbReference>
<reference evidence="8" key="1">
    <citation type="journal article" date="2020" name="J Insects Food Feed">
        <title>The yellow mealworm (Tenebrio molitor) genome: a resource for the emerging insects as food and feed industry.</title>
        <authorList>
            <person name="Eriksson T."/>
            <person name="Andere A."/>
            <person name="Kelstrup H."/>
            <person name="Emery V."/>
            <person name="Picard C."/>
        </authorList>
    </citation>
    <scope>NUCLEOTIDE SEQUENCE</scope>
    <source>
        <strain evidence="8">Stoneville</strain>
        <tissue evidence="8">Whole head</tissue>
    </source>
</reference>
<feature type="compositionally biased region" description="Low complexity" evidence="6">
    <location>
        <begin position="216"/>
        <end position="229"/>
    </location>
</feature>
<dbReference type="InterPro" id="IPR036388">
    <property type="entry name" value="WH-like_DNA-bd_sf"/>
</dbReference>
<evidence type="ECO:0000256" key="2">
    <source>
        <dbReference type="ARBA" id="ARBA00023015"/>
    </source>
</evidence>
<protein>
    <recommendedName>
        <fullName evidence="7">RFX-type winged-helix domain-containing protein</fullName>
    </recommendedName>
</protein>
<feature type="compositionally biased region" description="Basic and acidic residues" evidence="6">
    <location>
        <begin position="108"/>
        <end position="120"/>
    </location>
</feature>
<dbReference type="InterPro" id="IPR057321">
    <property type="entry name" value="RFX1-4/6/8-like_BCD"/>
</dbReference>
<reference evidence="8" key="2">
    <citation type="submission" date="2021-08" db="EMBL/GenBank/DDBJ databases">
        <authorList>
            <person name="Eriksson T."/>
        </authorList>
    </citation>
    <scope>NUCLEOTIDE SEQUENCE</scope>
    <source>
        <strain evidence="8">Stoneville</strain>
        <tissue evidence="8">Whole head</tissue>
    </source>
</reference>
<dbReference type="Gene3D" id="3.40.50.720">
    <property type="entry name" value="NAD(P)-binding Rossmann-like Domain"/>
    <property type="match status" value="1"/>
</dbReference>
<feature type="compositionally biased region" description="Pro residues" evidence="6">
    <location>
        <begin position="24"/>
        <end position="40"/>
    </location>
</feature>
<dbReference type="PANTHER" id="PTHR12619">
    <property type="entry name" value="RFX TRANSCRIPTION FACTOR FAMILY"/>
    <property type="match status" value="1"/>
</dbReference>
<evidence type="ECO:0000256" key="3">
    <source>
        <dbReference type="ARBA" id="ARBA00023125"/>
    </source>
</evidence>
<gene>
    <name evidence="8" type="ORF">GEV33_007752</name>
</gene>
<keyword evidence="3" id="KW-0238">DNA-binding</keyword>
<keyword evidence="4" id="KW-0804">Transcription</keyword>
<comment type="caution">
    <text evidence="8">The sequence shown here is derived from an EMBL/GenBank/DDBJ whole genome shotgun (WGS) entry which is preliminary data.</text>
</comment>
<dbReference type="GO" id="GO:0000978">
    <property type="term" value="F:RNA polymerase II cis-regulatory region sequence-specific DNA binding"/>
    <property type="evidence" value="ECO:0007669"/>
    <property type="project" value="TreeGrafter"/>
</dbReference>
<dbReference type="InterPro" id="IPR002347">
    <property type="entry name" value="SDR_fam"/>
</dbReference>
<evidence type="ECO:0000256" key="6">
    <source>
        <dbReference type="SAM" id="MobiDB-lite"/>
    </source>
</evidence>
<keyword evidence="2" id="KW-0805">Transcription regulation</keyword>
<evidence type="ECO:0000256" key="5">
    <source>
        <dbReference type="ARBA" id="ARBA00023242"/>
    </source>
</evidence>
<dbReference type="InterPro" id="IPR039779">
    <property type="entry name" value="RFX-like"/>
</dbReference>
<evidence type="ECO:0000256" key="4">
    <source>
        <dbReference type="ARBA" id="ARBA00023163"/>
    </source>
</evidence>
<organism evidence="8 9">
    <name type="scientific">Tenebrio molitor</name>
    <name type="common">Yellow mealworm beetle</name>
    <dbReference type="NCBI Taxonomy" id="7067"/>
    <lineage>
        <taxon>Eukaryota</taxon>
        <taxon>Metazoa</taxon>
        <taxon>Ecdysozoa</taxon>
        <taxon>Arthropoda</taxon>
        <taxon>Hexapoda</taxon>
        <taxon>Insecta</taxon>
        <taxon>Pterygota</taxon>
        <taxon>Neoptera</taxon>
        <taxon>Endopterygota</taxon>
        <taxon>Coleoptera</taxon>
        <taxon>Polyphaga</taxon>
        <taxon>Cucujiformia</taxon>
        <taxon>Tenebrionidae</taxon>
        <taxon>Tenebrio</taxon>
    </lineage>
</organism>
<feature type="region of interest" description="Disordered" evidence="6">
    <location>
        <begin position="159"/>
        <end position="179"/>
    </location>
</feature>
<dbReference type="InterPro" id="IPR036390">
    <property type="entry name" value="WH_DNA-bd_sf"/>
</dbReference>
<keyword evidence="5" id="KW-0539">Nucleus</keyword>
<evidence type="ECO:0000313" key="8">
    <source>
        <dbReference type="EMBL" id="KAH0815039.1"/>
    </source>
</evidence>
<comment type="subcellular location">
    <subcellularLocation>
        <location evidence="1">Nucleus</location>
    </subcellularLocation>
</comment>
<feature type="region of interest" description="Disordered" evidence="6">
    <location>
        <begin position="216"/>
        <end position="238"/>
    </location>
</feature>
<dbReference type="EMBL" id="JABDTM020023647">
    <property type="protein sequence ID" value="KAH0815039.1"/>
    <property type="molecule type" value="Genomic_DNA"/>
</dbReference>
<dbReference type="FunFam" id="1.10.10.10:FF:000017">
    <property type="entry name" value="transcription factor RFX3 isoform X1"/>
    <property type="match status" value="1"/>
</dbReference>
<keyword evidence="9" id="KW-1185">Reference proteome</keyword>
<dbReference type="Pfam" id="PF00106">
    <property type="entry name" value="adh_short"/>
    <property type="match status" value="1"/>
</dbReference>
<dbReference type="InterPro" id="IPR003150">
    <property type="entry name" value="DNA-bd_RFX"/>
</dbReference>
<accession>A0A8J6HHX8</accession>
<sequence length="1281" mass="140623">MGRVFGGASGGRRRRQCTGTCDRPPGPPPPPAARKNPPPTRDAINNFKLVWANQRAQQIVSRHERGKWYSESDFTPDLFPWARWIPAIITDSPARPLSARVAPGEGARPPDRLSFRRDSQTAKAGHLHSSIPSSGRIGCSRESIRSSLGNGAMATTARFAAGGSSSPPTPTPATSPPAQTQATQLIVLPASLHQSAAGGTIVNGVPVIDVSALEQAAESSNESTATAEQQQEAHDTDTIAQSSPHFITVTGKIKNRGKSHLSHQGGTTCRSRVTFAEGDTVASHQGYHIQYVEPEIYATQTNSGQAQMAYPVYTVGETTTLYSAGQGQYYAATNTGTSATAGTVGYSTTSGHYVVQQAVDPDTLIASTRNSPQTTNAEPSYVATATVHAAQTTGQVASEDVGSALGHATRVSPATVSYASGLHCRGTFTNKFDRVCMFWGRFFSRLSGALEGLMRGAHAYLVSRYQVLNSSRVRFSSELSVQVQWLLENYETAEGVSLPRSTLYAHYLRHCAENKLEPVNAASFGKLIRSVFLGLRTRRLGTRGNSKYHYYGIRVKPGSSLMNMDESGNRVVLNTSNSSGKAQGTVRPFKRNSDSSDASVSVSVLSQHVTYLGDGSNAIPVFPDIHFTETLPEDCGYEDVDTLKSIYREHLEAFLDAILSLEFTTVESLWREFWRSQYNNNGDECEEEKYLSKSKLFCLCSLEPVQQFMKQVDLVFYQNLIQVLVPDVLKPIPATLTQSIRNFAKNLENWLTSAMTGAPAGMLAVKLTAVSAFSSSLRRYTSLNHLAQAARAVLHNSTQIAQMLTDLNRVDFHSVREQASWVCQCDNEIVARFENDFKLTLQQQNSLEQWASWLKNVVKSALKPYEGKPSFSKAARQFLLKWSFYSSMVIRDLTLRSAASFGSFHLIRLLYDEYMFYLIEHQVAEATGVVPIAVILEGIKQDIMQNSLSIYGNEGVCNGGVSAKLGCVILVLATMKSSSCLVGKTAIVVGSSSGLGYQTAQALALRGCRVILARVGDLHQNKLKRVNSKTLDLSSLRSVREFASDVIKTEDRLDILIITSGTSVESDGATRDGLHPVMQANYFGPFLLTHLLADLLKKSAPSRIVFATSFLALFSNLSSENLNCIDLSKALIYSNAKCALSIASGLFSEKLKGSGVTSNCVTGFAFFEDLSSVYANTLFSFFNDVFYFLCAKDRWKDSRHLVQVATSTKLDRTTGKHFWKSVLFVKPTRAHSRKFCRKIWERTEEFVDLADEEKLKEECSLFTKRENNKNKTVFIESDNVV</sequence>
<dbReference type="GO" id="GO:0005634">
    <property type="term" value="C:nucleus"/>
    <property type="evidence" value="ECO:0007669"/>
    <property type="project" value="UniProtKB-SubCell"/>
</dbReference>
<dbReference type="Pfam" id="PF02257">
    <property type="entry name" value="RFX_DNA_binding"/>
    <property type="match status" value="1"/>
</dbReference>
<feature type="region of interest" description="Disordered" evidence="6">
    <location>
        <begin position="574"/>
        <end position="596"/>
    </location>
</feature>
<evidence type="ECO:0000313" key="9">
    <source>
        <dbReference type="Proteomes" id="UP000719412"/>
    </source>
</evidence>
<feature type="region of interest" description="Disordered" evidence="6">
    <location>
        <begin position="99"/>
        <end position="142"/>
    </location>
</feature>
<feature type="region of interest" description="Disordered" evidence="6">
    <location>
        <begin position="1"/>
        <end position="43"/>
    </location>
</feature>
<dbReference type="SUPFAM" id="SSF46785">
    <property type="entry name" value="Winged helix' DNA-binding domain"/>
    <property type="match status" value="1"/>
</dbReference>
<dbReference type="PANTHER" id="PTHR12619:SF33">
    <property type="entry name" value="RFX, ISOFORM H"/>
    <property type="match status" value="1"/>
</dbReference>
<dbReference type="Pfam" id="PF25340">
    <property type="entry name" value="BCD_RFX"/>
    <property type="match status" value="1"/>
</dbReference>
<name>A0A8J6HHX8_TENMO</name>
<dbReference type="PROSITE" id="PS51526">
    <property type="entry name" value="RFX_DBD"/>
    <property type="match status" value="1"/>
</dbReference>